<gene>
    <name evidence="5" type="primary">101892484</name>
    <name evidence="7 8" type="synonym">LOC101892484</name>
</gene>
<dbReference type="RefSeq" id="XP_005180872.1">
    <property type="nucleotide sequence ID" value="XM_005180815.3"/>
</dbReference>
<dbReference type="PRINTS" id="PR00080">
    <property type="entry name" value="SDRFAMILY"/>
</dbReference>
<dbReference type="SUPFAM" id="SSF51735">
    <property type="entry name" value="NAD(P)-binding Rossmann-fold domains"/>
    <property type="match status" value="1"/>
</dbReference>
<evidence type="ECO:0000256" key="4">
    <source>
        <dbReference type="SAM" id="Phobius"/>
    </source>
</evidence>
<reference evidence="7 8" key="2">
    <citation type="submission" date="2025-04" db="UniProtKB">
        <authorList>
            <consortium name="RefSeq"/>
        </authorList>
    </citation>
    <scope>IDENTIFICATION</scope>
    <source>
        <strain evidence="7 8">Aabys</strain>
    </source>
</reference>
<keyword evidence="2" id="KW-0560">Oxidoreductase</keyword>
<keyword evidence="4" id="KW-1133">Transmembrane helix</keyword>
<evidence type="ECO:0000313" key="7">
    <source>
        <dbReference type="RefSeq" id="XP_005180872.1"/>
    </source>
</evidence>
<feature type="transmembrane region" description="Helical" evidence="4">
    <location>
        <begin position="16"/>
        <end position="37"/>
    </location>
</feature>
<dbReference type="PANTHER" id="PTHR43115">
    <property type="entry name" value="DEHYDROGENASE/REDUCTASE SDR FAMILY MEMBER 11"/>
    <property type="match status" value="1"/>
</dbReference>
<dbReference type="VEuPathDB" id="VectorBase:MDOMA2_016283"/>
<organism evidence="5">
    <name type="scientific">Musca domestica</name>
    <name type="common">House fly</name>
    <dbReference type="NCBI Taxonomy" id="7370"/>
    <lineage>
        <taxon>Eukaryota</taxon>
        <taxon>Metazoa</taxon>
        <taxon>Ecdysozoa</taxon>
        <taxon>Arthropoda</taxon>
        <taxon>Hexapoda</taxon>
        <taxon>Insecta</taxon>
        <taxon>Pterygota</taxon>
        <taxon>Neoptera</taxon>
        <taxon>Endopterygota</taxon>
        <taxon>Diptera</taxon>
        <taxon>Brachycera</taxon>
        <taxon>Muscomorpha</taxon>
        <taxon>Muscoidea</taxon>
        <taxon>Muscidae</taxon>
        <taxon>Musca</taxon>
    </lineage>
</organism>
<evidence type="ECO:0000256" key="2">
    <source>
        <dbReference type="ARBA" id="ARBA00023002"/>
    </source>
</evidence>
<evidence type="ECO:0000256" key="1">
    <source>
        <dbReference type="ARBA" id="ARBA00006484"/>
    </source>
</evidence>
<dbReference type="InterPro" id="IPR002347">
    <property type="entry name" value="SDR_fam"/>
</dbReference>
<dbReference type="InterPro" id="IPR036291">
    <property type="entry name" value="NAD(P)-bd_dom_sf"/>
</dbReference>
<dbReference type="STRING" id="7370.A0A1I8NHF8"/>
<dbReference type="RefSeq" id="XP_019891366.1">
    <property type="nucleotide sequence ID" value="XM_020035807.1"/>
</dbReference>
<dbReference type="VEuPathDB" id="VectorBase:MDOA015187"/>
<dbReference type="OrthoDB" id="1933717at2759"/>
<dbReference type="Pfam" id="PF00106">
    <property type="entry name" value="adh_short"/>
    <property type="match status" value="1"/>
</dbReference>
<evidence type="ECO:0000313" key="5">
    <source>
        <dbReference type="EnsemblMetazoa" id="MDOA015187-PA"/>
    </source>
</evidence>
<evidence type="ECO:0000313" key="6">
    <source>
        <dbReference type="Proteomes" id="UP001652621"/>
    </source>
</evidence>
<dbReference type="PROSITE" id="PS51257">
    <property type="entry name" value="PROKAR_LIPOPROTEIN"/>
    <property type="match status" value="1"/>
</dbReference>
<dbReference type="eggNOG" id="KOG1205">
    <property type="taxonomic scope" value="Eukaryota"/>
</dbReference>
<dbReference type="GeneID" id="101892484"/>
<accession>A0A1I8NHF8</accession>
<dbReference type="InterPro" id="IPR020904">
    <property type="entry name" value="Sc_DH/Rdtase_CS"/>
</dbReference>
<comment type="similarity">
    <text evidence="1 3">Belongs to the short-chain dehydrogenases/reductases (SDR) family.</text>
</comment>
<keyword evidence="4" id="KW-0472">Membrane</keyword>
<dbReference type="PRINTS" id="PR00081">
    <property type="entry name" value="GDHRDH"/>
</dbReference>
<keyword evidence="4" id="KW-0812">Transmembrane</keyword>
<evidence type="ECO:0000313" key="8">
    <source>
        <dbReference type="RefSeq" id="XP_019891366.1"/>
    </source>
</evidence>
<dbReference type="GO" id="GO:0016616">
    <property type="term" value="F:oxidoreductase activity, acting on the CH-OH group of donors, NAD or NADP as acceptor"/>
    <property type="evidence" value="ECO:0007669"/>
    <property type="project" value="UniProtKB-ARBA"/>
</dbReference>
<sequence>MERWCNKVAVVSGASAGIGAACCKALASAGMLVVGLARRQERIEKLKDELPLAIQKNLHARRCDVTKEEDVANAFEWVQNELGGCDVLVNNAGIIATALLSDRNNTKQIRDTIDTNLMGTVFCTREAFHSMRTQKQGRGHIIIVNSVAGMQVPNLGPDLPSLNVYPATKFALRAMNEIYRQEFQRLKTQVRITTISPGIVNTDILPSEIQTVVKQFMPMLKSEEVADAILWALETPPNVQVHNITIKPMGEKF</sequence>
<keyword evidence="6" id="KW-1185">Reference proteome</keyword>
<reference evidence="5" key="1">
    <citation type="submission" date="2020-05" db="UniProtKB">
        <authorList>
            <consortium name="EnsemblMetazoa"/>
        </authorList>
    </citation>
    <scope>IDENTIFICATION</scope>
    <source>
        <strain evidence="5">Aabys</strain>
    </source>
</reference>
<protein>
    <submittedName>
        <fullName evidence="7 8">Farnesol dehydrogenase</fullName>
    </submittedName>
</protein>
<dbReference type="Gene3D" id="3.40.50.720">
    <property type="entry name" value="NAD(P)-binding Rossmann-like Domain"/>
    <property type="match status" value="1"/>
</dbReference>
<dbReference type="Proteomes" id="UP001652621">
    <property type="component" value="Unplaced"/>
</dbReference>
<dbReference type="FunFam" id="3.40.50.720:FF:000047">
    <property type="entry name" value="NADP-dependent L-serine/L-allo-threonine dehydrogenase"/>
    <property type="match status" value="1"/>
</dbReference>
<dbReference type="KEGG" id="mde:101892484"/>
<dbReference type="EnsemblMetazoa" id="MDOA015187-RA">
    <property type="protein sequence ID" value="MDOA015187-PA"/>
    <property type="gene ID" value="MDOA015187"/>
</dbReference>
<name>A0A1I8NHF8_MUSDO</name>
<dbReference type="AlphaFoldDB" id="A0A1I8NHF8"/>
<proteinExistence type="inferred from homology"/>
<dbReference type="PROSITE" id="PS00061">
    <property type="entry name" value="ADH_SHORT"/>
    <property type="match status" value="1"/>
</dbReference>
<dbReference type="PANTHER" id="PTHR43115:SF4">
    <property type="entry name" value="DEHYDROGENASE_REDUCTASE SDR FAMILY MEMBER 11"/>
    <property type="match status" value="1"/>
</dbReference>
<evidence type="ECO:0000256" key="3">
    <source>
        <dbReference type="RuleBase" id="RU000363"/>
    </source>
</evidence>